<dbReference type="InterPro" id="IPR024934">
    <property type="entry name" value="Rubredoxin-like_dom"/>
</dbReference>
<evidence type="ECO:0000256" key="7">
    <source>
        <dbReference type="ARBA" id="ARBA00023002"/>
    </source>
</evidence>
<dbReference type="PROSITE" id="PS50903">
    <property type="entry name" value="RUBREDOXIN_LIKE"/>
    <property type="match status" value="1"/>
</dbReference>
<gene>
    <name evidence="15" type="ordered locus">Mpet_1342</name>
</gene>
<dbReference type="SUPFAM" id="SSF57662">
    <property type="entry name" value="Ferredoxin thioredoxin reductase (FTR), catalytic beta chain"/>
    <property type="match status" value="1"/>
</dbReference>
<evidence type="ECO:0000313" key="16">
    <source>
        <dbReference type="Proteomes" id="UP000006565"/>
    </source>
</evidence>
<evidence type="ECO:0000256" key="13">
    <source>
        <dbReference type="ARBA" id="ARBA00048150"/>
    </source>
</evidence>
<dbReference type="GO" id="GO:0016730">
    <property type="term" value="F:oxidoreductase activity, acting on iron-sulfur proteins as donors"/>
    <property type="evidence" value="ECO:0007669"/>
    <property type="project" value="InterPro"/>
</dbReference>
<reference evidence="15 16" key="1">
    <citation type="journal article" date="2010" name="Stand. Genomic Sci.">
        <title>Complete genome sequence of Methanoplanus petrolearius type strain (SEBR 4847).</title>
        <authorList>
            <person name="Brambilla E."/>
            <person name="Djao O.D."/>
            <person name="Daligault H."/>
            <person name="Lapidus A."/>
            <person name="Lucas S."/>
            <person name="Hammon N."/>
            <person name="Nolan M."/>
            <person name="Tice H."/>
            <person name="Cheng J.F."/>
            <person name="Han C."/>
            <person name="Tapia R."/>
            <person name="Goodwin L."/>
            <person name="Pitluck S."/>
            <person name="Liolios K."/>
            <person name="Ivanova N."/>
            <person name="Mavromatis K."/>
            <person name="Mikhailova N."/>
            <person name="Pati A."/>
            <person name="Chen A."/>
            <person name="Palaniappan K."/>
            <person name="Land M."/>
            <person name="Hauser L."/>
            <person name="Chang Y.J."/>
            <person name="Jeffries C.D."/>
            <person name="Rohde M."/>
            <person name="Spring S."/>
            <person name="Sikorski J."/>
            <person name="Goker M."/>
            <person name="Woyke T."/>
            <person name="Bristow J."/>
            <person name="Eisen J.A."/>
            <person name="Markowitz V."/>
            <person name="Hugenholtz P."/>
            <person name="Kyrpides N.C."/>
            <person name="Klenk H.P."/>
        </authorList>
    </citation>
    <scope>NUCLEOTIDE SEQUENCE [LARGE SCALE GENOMIC DNA]</scope>
    <source>
        <strain evidence="16">DSM 11571 / OCM 486 / SEBR 4847</strain>
    </source>
</reference>
<dbReference type="InterPro" id="IPR036644">
    <property type="entry name" value="FTR_bsu_sf"/>
</dbReference>
<evidence type="ECO:0000313" key="15">
    <source>
        <dbReference type="EMBL" id="ADN36102.1"/>
    </source>
</evidence>
<dbReference type="InterPro" id="IPR048574">
    <property type="entry name" value="RUBY_RBDX"/>
</dbReference>
<dbReference type="SUPFAM" id="SSF57802">
    <property type="entry name" value="Rubredoxin-like"/>
    <property type="match status" value="1"/>
</dbReference>
<feature type="domain" description="Rubredoxin-like" evidence="14">
    <location>
        <begin position="134"/>
        <end position="168"/>
    </location>
</feature>
<accession>E1RET1</accession>
<evidence type="ECO:0000256" key="4">
    <source>
        <dbReference type="ARBA" id="ARBA00012358"/>
    </source>
</evidence>
<dbReference type="OrthoDB" id="45654at2157"/>
<dbReference type="EC" id="1.8.7.2" evidence="4"/>
<dbReference type="Gene3D" id="3.90.460.10">
    <property type="entry name" value="Ferredoxin thioredoxin reductase catalytic beta subunit"/>
    <property type="match status" value="1"/>
</dbReference>
<comment type="function">
    <text evidence="2">Catalytic subunit of the ferredoxin-thioredoxin reductase (FTR), which catalyzes the two-electron reduction of thioredoxins by the electrons provided by reduced ferredoxin.</text>
</comment>
<evidence type="ECO:0000256" key="10">
    <source>
        <dbReference type="ARBA" id="ARBA00023157"/>
    </source>
</evidence>
<keyword evidence="10" id="KW-1015">Disulfide bond</keyword>
<evidence type="ECO:0000256" key="8">
    <source>
        <dbReference type="ARBA" id="ARBA00023004"/>
    </source>
</evidence>
<dbReference type="EMBL" id="CP002117">
    <property type="protein sequence ID" value="ADN36102.1"/>
    <property type="molecule type" value="Genomic_DNA"/>
</dbReference>
<evidence type="ECO:0000256" key="11">
    <source>
        <dbReference type="ARBA" id="ARBA00026011"/>
    </source>
</evidence>
<dbReference type="GeneID" id="9743809"/>
<dbReference type="GO" id="GO:0005506">
    <property type="term" value="F:iron ion binding"/>
    <property type="evidence" value="ECO:0007669"/>
    <property type="project" value="InterPro"/>
</dbReference>
<keyword evidence="7" id="KW-0560">Oxidoreductase</keyword>
<dbReference type="InterPro" id="IPR004209">
    <property type="entry name" value="FTR_bsu"/>
</dbReference>
<dbReference type="HOGENOM" id="CLU_1536690_0_0_2"/>
<dbReference type="Gene3D" id="2.20.28.10">
    <property type="match status" value="1"/>
</dbReference>
<keyword evidence="9" id="KW-0411">Iron-sulfur</keyword>
<evidence type="ECO:0000256" key="1">
    <source>
        <dbReference type="ARBA" id="ARBA00001966"/>
    </source>
</evidence>
<evidence type="ECO:0000256" key="9">
    <source>
        <dbReference type="ARBA" id="ARBA00023014"/>
    </source>
</evidence>
<sequence length="170" mass="19294">MEIKEPSQEEIDLKYNEILRHAKRGGYFLNPDEQFAKDLVKGLIINDERYGFEACPCRLVLGEKELNLDIVCPCYYRDDDITEYGCCYCGLYVNEDISNGEKPVTAIPERRDLKSRGKDTGAPVAASSAGNLPYPVYRCNVCGYLCARNKPPEKCPVCGADQKRFDLFMR</sequence>
<dbReference type="STRING" id="679926.Mpet_1342"/>
<dbReference type="PANTHER" id="PTHR35113">
    <property type="entry name" value="FERREDOXIN-THIOREDOXIN REDUCTASE CATALYTIC CHAIN, CHLOROPLASTIC"/>
    <property type="match status" value="1"/>
</dbReference>
<dbReference type="PANTHER" id="PTHR35113:SF1">
    <property type="entry name" value="FERREDOXIN-THIOREDOXIN REDUCTASE CATALYTIC CHAIN, CHLOROPLASTIC"/>
    <property type="match status" value="1"/>
</dbReference>
<comment type="catalytic activity">
    <reaction evidence="13">
        <text>[thioredoxin]-disulfide + 2 reduced [2Fe-2S]-[ferredoxin] + 2 H(+) = [thioredoxin]-dithiol + 2 oxidized [2Fe-2S]-[ferredoxin]</text>
        <dbReference type="Rhea" id="RHEA:42336"/>
        <dbReference type="Rhea" id="RHEA-COMP:10000"/>
        <dbReference type="Rhea" id="RHEA-COMP:10001"/>
        <dbReference type="Rhea" id="RHEA-COMP:10698"/>
        <dbReference type="Rhea" id="RHEA-COMP:10700"/>
        <dbReference type="ChEBI" id="CHEBI:15378"/>
        <dbReference type="ChEBI" id="CHEBI:29950"/>
        <dbReference type="ChEBI" id="CHEBI:33737"/>
        <dbReference type="ChEBI" id="CHEBI:33738"/>
        <dbReference type="ChEBI" id="CHEBI:50058"/>
        <dbReference type="EC" id="1.8.7.2"/>
    </reaction>
</comment>
<keyword evidence="6" id="KW-0479">Metal-binding</keyword>
<dbReference type="Pfam" id="PF21349">
    <property type="entry name" value="RUBY_RBDX"/>
    <property type="match status" value="1"/>
</dbReference>
<evidence type="ECO:0000256" key="5">
    <source>
        <dbReference type="ARBA" id="ARBA00022485"/>
    </source>
</evidence>
<keyword evidence="5" id="KW-0004">4Fe-4S</keyword>
<name>E1RET1_METP4</name>
<dbReference type="Proteomes" id="UP000006565">
    <property type="component" value="Chromosome"/>
</dbReference>
<evidence type="ECO:0000256" key="12">
    <source>
        <dbReference type="ARBA" id="ARBA00030295"/>
    </source>
</evidence>
<evidence type="ECO:0000256" key="6">
    <source>
        <dbReference type="ARBA" id="ARBA00022723"/>
    </source>
</evidence>
<evidence type="ECO:0000256" key="3">
    <source>
        <dbReference type="ARBA" id="ARBA00007941"/>
    </source>
</evidence>
<comment type="subunit">
    <text evidence="11">Heterodimer of subunit A (variable subunit) and subunit B (catalytic subunit). Heterodimeric FTR forms a complex with ferredoxin and thioredoxin.</text>
</comment>
<keyword evidence="8" id="KW-0408">Iron</keyword>
<dbReference type="RefSeq" id="WP_013329279.1">
    <property type="nucleotide sequence ID" value="NC_014507.1"/>
</dbReference>
<dbReference type="KEGG" id="mpi:Mpet_1342"/>
<evidence type="ECO:0000256" key="2">
    <source>
        <dbReference type="ARBA" id="ARBA00003945"/>
    </source>
</evidence>
<dbReference type="AlphaFoldDB" id="E1RET1"/>
<organism evidence="15 16">
    <name type="scientific">Methanolacinia petrolearia (strain DSM 11571 / OCM 486 / SEBR 4847)</name>
    <name type="common">Methanoplanus petrolearius</name>
    <dbReference type="NCBI Taxonomy" id="679926"/>
    <lineage>
        <taxon>Archaea</taxon>
        <taxon>Methanobacteriati</taxon>
        <taxon>Methanobacteriota</taxon>
        <taxon>Stenosarchaea group</taxon>
        <taxon>Methanomicrobia</taxon>
        <taxon>Methanomicrobiales</taxon>
        <taxon>Methanomicrobiaceae</taxon>
        <taxon>Methanolacinia</taxon>
    </lineage>
</organism>
<comment type="similarity">
    <text evidence="3">Belongs to the ferredoxin thioredoxin reductase beta subunit family.</text>
</comment>
<keyword evidence="16" id="KW-1185">Reference proteome</keyword>
<protein>
    <recommendedName>
        <fullName evidence="4">ferredoxin:thioredoxin reductase</fullName>
        <ecNumber evidence="4">1.8.7.2</ecNumber>
    </recommendedName>
    <alternativeName>
        <fullName evidence="12">Ferredoxin-thioredoxin reductase subunit B</fullName>
    </alternativeName>
</protein>
<dbReference type="eggNOG" id="arCOG01100">
    <property type="taxonomic scope" value="Archaea"/>
</dbReference>
<dbReference type="Pfam" id="PF02943">
    <property type="entry name" value="FeThRed_B"/>
    <property type="match status" value="1"/>
</dbReference>
<dbReference type="GO" id="GO:0051539">
    <property type="term" value="F:4 iron, 4 sulfur cluster binding"/>
    <property type="evidence" value="ECO:0007669"/>
    <property type="project" value="UniProtKB-KW"/>
</dbReference>
<evidence type="ECO:0000259" key="14">
    <source>
        <dbReference type="PROSITE" id="PS50903"/>
    </source>
</evidence>
<proteinExistence type="inferred from homology"/>
<comment type="cofactor">
    <cofactor evidence="1">
        <name>[4Fe-4S] cluster</name>
        <dbReference type="ChEBI" id="CHEBI:49883"/>
    </cofactor>
</comment>